<evidence type="ECO:0000313" key="2">
    <source>
        <dbReference type="Proteomes" id="UP000224460"/>
    </source>
</evidence>
<accession>A0AC61DHD0</accession>
<keyword evidence="2" id="KW-1185">Reference proteome</keyword>
<protein>
    <submittedName>
        <fullName evidence="1">ABC transporter permease</fullName>
    </submittedName>
</protein>
<organism evidence="1 2">
    <name type="scientific">Sporanaerobium hydrogeniformans</name>
    <dbReference type="NCBI Taxonomy" id="3072179"/>
    <lineage>
        <taxon>Bacteria</taxon>
        <taxon>Bacillati</taxon>
        <taxon>Bacillota</taxon>
        <taxon>Clostridia</taxon>
        <taxon>Lachnospirales</taxon>
        <taxon>Lachnospiraceae</taxon>
        <taxon>Sporanaerobium</taxon>
    </lineage>
</organism>
<dbReference type="EMBL" id="PEDL01000001">
    <property type="protein sequence ID" value="PHV72006.1"/>
    <property type="molecule type" value="Genomic_DNA"/>
</dbReference>
<sequence length="388" mass="41659">MDKIKVLFKNNIRQYGMGIALISIIIFFQLITGGILMKPLNVTNLILQNSYILVLAVGMFLCILTGNIDLSVGSVAAFVGAISAILSIQLKVPVIPTIFLSLLVGAIIGAWQGYWIAYVRIPPFIVTLAGMLVFRGLTMVILKGQTIAPFPESYQIISSGFIPDILSSGELHITTLVIGVILSIIYIGLEMQKRKNTLKYDFEVLSRPLFIAKLGVTVGMVNLFTYWLASYKGIPTVLILLAALILIYGFVTNKTVAGRHVYAFGGNEKAAKLSGVKTNRVLFWVYVNMSVLSALAGIVFAGRLNAATPKAGVNFELDAIAACYIGGASASGGIGTVYGCIIGGLIMGVLNNGMSILGVSIDWQQAIKGFVLLMAVAFDVYTKNKAKK</sequence>
<dbReference type="Proteomes" id="UP000224460">
    <property type="component" value="Unassembled WGS sequence"/>
</dbReference>
<gene>
    <name evidence="1" type="ORF">CS063_00585</name>
</gene>
<comment type="caution">
    <text evidence="1">The sequence shown here is derived from an EMBL/GenBank/DDBJ whole genome shotgun (WGS) entry which is preliminary data.</text>
</comment>
<proteinExistence type="predicted"/>
<evidence type="ECO:0000313" key="1">
    <source>
        <dbReference type="EMBL" id="PHV72006.1"/>
    </source>
</evidence>
<reference evidence="1" key="1">
    <citation type="submission" date="2017-10" db="EMBL/GenBank/DDBJ databases">
        <title>Genome sequence of cellulolytic Lachnospiraceae bacterium XHS1971 isolated from hotspring sediment.</title>
        <authorList>
            <person name="Vasudevan G."/>
            <person name="Joshi A.J."/>
            <person name="Hivarkar S."/>
            <person name="Lanjekar V.B."/>
            <person name="Dhakephalkar P.K."/>
            <person name="Dagar S."/>
        </authorList>
    </citation>
    <scope>NUCLEOTIDE SEQUENCE</scope>
    <source>
        <strain evidence="1">XHS1971</strain>
    </source>
</reference>
<name>A0AC61DHD0_9FIRM</name>